<dbReference type="AlphaFoldDB" id="A0AAP2CFU3"/>
<dbReference type="RefSeq" id="WP_213944090.1">
    <property type="nucleotide sequence ID" value="NZ_JAHCMY010000001.1"/>
</dbReference>
<dbReference type="SUPFAM" id="SSF82771">
    <property type="entry name" value="GIY-YIG endonuclease"/>
    <property type="match status" value="1"/>
</dbReference>
<dbReference type="Gene3D" id="3.40.1440.10">
    <property type="entry name" value="GIY-YIG endonuclease"/>
    <property type="match status" value="1"/>
</dbReference>
<reference evidence="2 3" key="1">
    <citation type="submission" date="2021-05" db="EMBL/GenBank/DDBJ databases">
        <authorList>
            <person name="Zhang Z.D."/>
            <person name="Osman G."/>
        </authorList>
    </citation>
    <scope>NUCLEOTIDE SEQUENCE [LARGE SCALE GENOMIC DNA]</scope>
    <source>
        <strain evidence="2 3">KCTC 32217</strain>
    </source>
</reference>
<dbReference type="Proteomes" id="UP001319104">
    <property type="component" value="Unassembled WGS sequence"/>
</dbReference>
<dbReference type="InterPro" id="IPR035901">
    <property type="entry name" value="GIY-YIG_endonuc_sf"/>
</dbReference>
<dbReference type="Pfam" id="PF01541">
    <property type="entry name" value="GIY-YIG"/>
    <property type="match status" value="1"/>
</dbReference>
<organism evidence="2 3">
    <name type="scientific">Litoribacter ruber</name>
    <dbReference type="NCBI Taxonomy" id="702568"/>
    <lineage>
        <taxon>Bacteria</taxon>
        <taxon>Pseudomonadati</taxon>
        <taxon>Bacteroidota</taxon>
        <taxon>Cytophagia</taxon>
        <taxon>Cytophagales</taxon>
        <taxon>Cyclobacteriaceae</taxon>
        <taxon>Litoribacter</taxon>
    </lineage>
</organism>
<protein>
    <submittedName>
        <fullName evidence="2">GIY-YIG nuclease family protein</fullName>
    </submittedName>
</protein>
<evidence type="ECO:0000259" key="1">
    <source>
        <dbReference type="PROSITE" id="PS50164"/>
    </source>
</evidence>
<keyword evidence="3" id="KW-1185">Reference proteome</keyword>
<gene>
    <name evidence="2" type="ORF">KI659_04300</name>
</gene>
<dbReference type="InterPro" id="IPR000305">
    <property type="entry name" value="GIY-YIG_endonuc"/>
</dbReference>
<dbReference type="PROSITE" id="PS50164">
    <property type="entry name" value="GIY_YIG"/>
    <property type="match status" value="1"/>
</dbReference>
<evidence type="ECO:0000313" key="2">
    <source>
        <dbReference type="EMBL" id="MBS9523232.1"/>
    </source>
</evidence>
<comment type="caution">
    <text evidence="2">The sequence shown here is derived from an EMBL/GenBank/DDBJ whole genome shotgun (WGS) entry which is preliminary data.</text>
</comment>
<dbReference type="EMBL" id="JAHCMY010000001">
    <property type="protein sequence ID" value="MBS9523232.1"/>
    <property type="molecule type" value="Genomic_DNA"/>
</dbReference>
<feature type="domain" description="GIY-YIG" evidence="1">
    <location>
        <begin position="1"/>
        <end position="80"/>
    </location>
</feature>
<accession>A0AAP2CFU3</accession>
<proteinExistence type="predicted"/>
<name>A0AAP2CFU3_9BACT</name>
<evidence type="ECO:0000313" key="3">
    <source>
        <dbReference type="Proteomes" id="UP001319104"/>
    </source>
</evidence>
<sequence length="99" mass="12128">MKTFLYILHSQQLNRFYTGITTLEVEERLENHLAKKYSPLNYTQKANDWEVFFHLVCEDYSQARKIENHIKRMKSYKYIQNLKLYPDISIKLLKKYQSF</sequence>